<feature type="compositionally biased region" description="Basic and acidic residues" evidence="2">
    <location>
        <begin position="409"/>
        <end position="426"/>
    </location>
</feature>
<protein>
    <submittedName>
        <fullName evidence="3">Uncharacterized protein</fullName>
    </submittedName>
</protein>
<proteinExistence type="predicted"/>
<accession>A0AAV9V552</accession>
<evidence type="ECO:0000313" key="4">
    <source>
        <dbReference type="Proteomes" id="UP001375240"/>
    </source>
</evidence>
<keyword evidence="4" id="KW-1185">Reference proteome</keyword>
<evidence type="ECO:0000256" key="2">
    <source>
        <dbReference type="SAM" id="MobiDB-lite"/>
    </source>
</evidence>
<dbReference type="Proteomes" id="UP001375240">
    <property type="component" value="Unassembled WGS sequence"/>
</dbReference>
<comment type="caution">
    <text evidence="3">The sequence shown here is derived from an EMBL/GenBank/DDBJ whole genome shotgun (WGS) entry which is preliminary data.</text>
</comment>
<dbReference type="EMBL" id="JAVHNQ010000003">
    <property type="protein sequence ID" value="KAK6352726.1"/>
    <property type="molecule type" value="Genomic_DNA"/>
</dbReference>
<name>A0AAV9V552_9PEZI</name>
<feature type="coiled-coil region" evidence="1">
    <location>
        <begin position="693"/>
        <end position="720"/>
    </location>
</feature>
<reference evidence="3 4" key="1">
    <citation type="submission" date="2019-10" db="EMBL/GenBank/DDBJ databases">
        <authorList>
            <person name="Palmer J.M."/>
        </authorList>
    </citation>
    <scope>NUCLEOTIDE SEQUENCE [LARGE SCALE GENOMIC DNA]</scope>
    <source>
        <strain evidence="3 4">TWF696</strain>
    </source>
</reference>
<feature type="region of interest" description="Disordered" evidence="2">
    <location>
        <begin position="497"/>
        <end position="516"/>
    </location>
</feature>
<feature type="region of interest" description="Disordered" evidence="2">
    <location>
        <begin position="296"/>
        <end position="445"/>
    </location>
</feature>
<feature type="compositionally biased region" description="Polar residues" evidence="2">
    <location>
        <begin position="76"/>
        <end position="90"/>
    </location>
</feature>
<feature type="compositionally biased region" description="Low complexity" evidence="2">
    <location>
        <begin position="301"/>
        <end position="318"/>
    </location>
</feature>
<feature type="compositionally biased region" description="Polar residues" evidence="2">
    <location>
        <begin position="390"/>
        <end position="407"/>
    </location>
</feature>
<feature type="region of interest" description="Disordered" evidence="2">
    <location>
        <begin position="1035"/>
        <end position="1058"/>
    </location>
</feature>
<organism evidence="3 4">
    <name type="scientific">Orbilia brochopaga</name>
    <dbReference type="NCBI Taxonomy" id="3140254"/>
    <lineage>
        <taxon>Eukaryota</taxon>
        <taxon>Fungi</taxon>
        <taxon>Dikarya</taxon>
        <taxon>Ascomycota</taxon>
        <taxon>Pezizomycotina</taxon>
        <taxon>Orbiliomycetes</taxon>
        <taxon>Orbiliales</taxon>
        <taxon>Orbiliaceae</taxon>
        <taxon>Orbilia</taxon>
    </lineage>
</organism>
<sequence length="1058" mass="120932">MKQPPHGGYDFRLVAIDTTLTPPSTKTHHVHTVNSVGTMGKSKSKSKPKRKGSKKRRAQKEQDVSSHGGESDSDVDQSGLQTHDGPQQQPKEQDGDLNFHPRHIPWRPAICTDPQRYSRLPLDLRLSGQDYRHPVLRQQYFEVLDNIIAAKDNLRYHDVLRALERRAIPVPTVWNKARIGKPLHSSSKRRRCDVVFRMLQTLGKNAAPSRGLLGPTILRMQEGNPYRNRPPLNRRRPIEYVLWEWAKRQSDERKQARQRVRAIKKLLAGPQIQKYIREIRDKVVDILPLAEPRAPLAGVFPSAPRSRSTTPSSRSTISKIEWDIPKPVSKTSRPRSNSFSGSQLKQSKRKNWKVDLFSRNYSQQTKKEVSPPSSPAHGEPPNIERAEGQPPSTGTGESIQIQETNCFNEDVKNQVLRRDSNPRQEAEPEIPSDEDKGKGKMSQADQTRLVMEERKTAQTELHFLRELTAERQDDEYLQEKLELAEKKDKIQAHLLGYDPESDESGGSNPSASLVDEGSPTLIGHHDHGEMMDEIPGGPPQFLTPSSSATIVPDSWEQTPEQAPEPKLVQTPPIVPYLIIVTDFDGGYDGIQVLILPEFTEQETHMDTSVVIPGNTGLIQTFTILLREFQRFCHSRPDTLDTYIWRARGTKIKALMEDIPGLIPESYLNLPEYAAVLSEFGAAEVTDEFLSTTIRSLLSELSRDEKRIRELQVAMREMVERMMILMEDKRQSNHRRLYKLHLSGQKTPNDPILRKGLSDLGHHQKFCQSAKDLAEEPWESETSRYITTLLSMLKPYTAGERPRIRWQPGHSPAAYAPDRIPRLEAERMCRRDQYVPISVAHVDLDVGPKLYYRPARVLAFETQLDALADIGALKMHRGRREYLRRSILRWPEPPRRYDCVRPMEFSWVPKFLKDRPDAGRILHSNKFGVFSWQYPRVSLEVLKPIYLPLEVECYKGRAQYIYRDPGAIYEEWRVPGFRRYELHLDGSSASMTLRHAELPQQKTRRSVKVPEAKIILADIPESEVTPAEIPEREAIPAGMPTTLGGQQMTAGTTPWRGRR</sequence>
<feature type="compositionally biased region" description="Polar residues" evidence="2">
    <location>
        <begin position="1042"/>
        <end position="1051"/>
    </location>
</feature>
<feature type="compositionally biased region" description="Basic residues" evidence="2">
    <location>
        <begin position="42"/>
        <end position="58"/>
    </location>
</feature>
<gene>
    <name evidence="3" type="ORF">TWF696_004729</name>
</gene>
<evidence type="ECO:0000313" key="3">
    <source>
        <dbReference type="EMBL" id="KAK6352726.1"/>
    </source>
</evidence>
<feature type="region of interest" description="Disordered" evidence="2">
    <location>
        <begin position="20"/>
        <end position="110"/>
    </location>
</feature>
<feature type="compositionally biased region" description="Polar residues" evidence="2">
    <location>
        <begin position="329"/>
        <end position="345"/>
    </location>
</feature>
<dbReference type="AlphaFoldDB" id="A0AAV9V552"/>
<evidence type="ECO:0000256" key="1">
    <source>
        <dbReference type="SAM" id="Coils"/>
    </source>
</evidence>
<keyword evidence="1" id="KW-0175">Coiled coil</keyword>